<dbReference type="RefSeq" id="WP_019440144.1">
    <property type="nucleotide sequence ID" value="NZ_ALOE01000006.1"/>
</dbReference>
<protein>
    <submittedName>
        <fullName evidence="4">Tyrosine-type recombinase/integrase</fullName>
    </submittedName>
</protein>
<dbReference type="OrthoDB" id="6263279at2"/>
<dbReference type="InterPro" id="IPR013762">
    <property type="entry name" value="Integrase-like_cat_sf"/>
</dbReference>
<dbReference type="SUPFAM" id="SSF56349">
    <property type="entry name" value="DNA breaking-rejoining enzymes"/>
    <property type="match status" value="1"/>
</dbReference>
<evidence type="ECO:0000256" key="2">
    <source>
        <dbReference type="ARBA" id="ARBA00023172"/>
    </source>
</evidence>
<dbReference type="PANTHER" id="PTHR34605">
    <property type="entry name" value="PHAGE_INTEGRASE DOMAIN-CONTAINING PROTEIN"/>
    <property type="match status" value="1"/>
</dbReference>
<accession>A0A5J6WMF2</accession>
<name>A0A5J6WMF2_MORMI</name>
<keyword evidence="5" id="KW-1185">Reference proteome</keyword>
<dbReference type="GO" id="GO:0003677">
    <property type="term" value="F:DNA binding"/>
    <property type="evidence" value="ECO:0007669"/>
    <property type="project" value="UniProtKB-KW"/>
</dbReference>
<evidence type="ECO:0000313" key="5">
    <source>
        <dbReference type="Proteomes" id="UP000327424"/>
    </source>
</evidence>
<reference evidence="4 5" key="1">
    <citation type="submission" date="2019-09" db="EMBL/GenBank/DDBJ databases">
        <title>Hybrid Assembly of the complete Genome of the Deep-Sea Bacterium Moritella marina from long Nanopore and Illumina reads.</title>
        <authorList>
            <person name="Magin S."/>
            <person name="Georgoulis A."/>
            <person name="Papadimitriou K."/>
            <person name="Iliakis G."/>
            <person name="Vorgias C.E."/>
        </authorList>
    </citation>
    <scope>NUCLEOTIDE SEQUENCE [LARGE SCALE GENOMIC DNA]</scope>
    <source>
        <strain evidence="4 5">MP-1</strain>
    </source>
</reference>
<dbReference type="GO" id="GO:0006310">
    <property type="term" value="P:DNA recombination"/>
    <property type="evidence" value="ECO:0007669"/>
    <property type="project" value="UniProtKB-KW"/>
</dbReference>
<evidence type="ECO:0000259" key="3">
    <source>
        <dbReference type="PROSITE" id="PS51898"/>
    </source>
</evidence>
<dbReference type="EMBL" id="CP044399">
    <property type="protein sequence ID" value="QFI37632.1"/>
    <property type="molecule type" value="Genomic_DNA"/>
</dbReference>
<dbReference type="Gene3D" id="1.10.443.10">
    <property type="entry name" value="Intergrase catalytic core"/>
    <property type="match status" value="1"/>
</dbReference>
<feature type="domain" description="Tyr recombinase" evidence="3">
    <location>
        <begin position="133"/>
        <end position="350"/>
    </location>
</feature>
<dbReference type="InterPro" id="IPR010998">
    <property type="entry name" value="Integrase_recombinase_N"/>
</dbReference>
<dbReference type="PANTHER" id="PTHR34605:SF3">
    <property type="entry name" value="P CELL-TYPE AGGLUTINATION PROTEIN MAP4-LIKE-RELATED"/>
    <property type="match status" value="1"/>
</dbReference>
<dbReference type="InterPro" id="IPR052925">
    <property type="entry name" value="Phage_Integrase-like_Recomb"/>
</dbReference>
<dbReference type="AlphaFoldDB" id="A0A5J6WMF2"/>
<proteinExistence type="predicted"/>
<dbReference type="Gene3D" id="1.10.150.130">
    <property type="match status" value="1"/>
</dbReference>
<dbReference type="InterPro" id="IPR011010">
    <property type="entry name" value="DNA_brk_join_enz"/>
</dbReference>
<organism evidence="4 5">
    <name type="scientific">Moritella marina ATCC 15381</name>
    <dbReference type="NCBI Taxonomy" id="1202962"/>
    <lineage>
        <taxon>Bacteria</taxon>
        <taxon>Pseudomonadati</taxon>
        <taxon>Pseudomonadota</taxon>
        <taxon>Gammaproteobacteria</taxon>
        <taxon>Alteromonadales</taxon>
        <taxon>Moritellaceae</taxon>
        <taxon>Moritella</taxon>
    </lineage>
</organism>
<dbReference type="Proteomes" id="UP000327424">
    <property type="component" value="Chromosome"/>
</dbReference>
<dbReference type="SUPFAM" id="SSF47823">
    <property type="entry name" value="lambda integrase-like, N-terminal domain"/>
    <property type="match status" value="1"/>
</dbReference>
<dbReference type="InterPro" id="IPR002104">
    <property type="entry name" value="Integrase_catalytic"/>
</dbReference>
<keyword evidence="2" id="KW-0233">DNA recombination</keyword>
<dbReference type="KEGG" id="mmaa:FR932_07130"/>
<keyword evidence="1" id="KW-0238">DNA-binding</keyword>
<dbReference type="Pfam" id="PF00589">
    <property type="entry name" value="Phage_integrase"/>
    <property type="match status" value="1"/>
</dbReference>
<evidence type="ECO:0000256" key="1">
    <source>
        <dbReference type="ARBA" id="ARBA00023125"/>
    </source>
</evidence>
<dbReference type="PROSITE" id="PS51898">
    <property type="entry name" value="TYR_RECOMBINASE"/>
    <property type="match status" value="1"/>
</dbReference>
<dbReference type="GO" id="GO:0015074">
    <property type="term" value="P:DNA integration"/>
    <property type="evidence" value="ECO:0007669"/>
    <property type="project" value="InterPro"/>
</dbReference>
<sequence length="362" mass="41190">MPKALININNNSIVASNNLSEEHIENLIRFSDRKEQLEENTLKSLHFHVSKFNDYCASRNVIPLPLQDATVLESFLIKENERGCKAQTLRIYAWAVSKIHSLAGLEIPYFKTIITARLKIIYKQEVKLGVKRKQAVAFSYGHLKFVNDKLDINSLLSIRNVLLLNICYDGLLRESEACNLFIDQIQKVNGLYNINITNSKTDKSLDGSIVHLSKFTSKLLPLYLQKVAAHHGQFLFKRITPRGGKLETLKISDITPNPYDKAISTKTVELVFANTWHTITAHNLMLGFEDHIDLPERPFSGHSARVGASCDLVSAGFDDSLVMRAGRWKTLRMVELYTRGVNNKFATVREFRERLETITNTE</sequence>
<gene>
    <name evidence="4" type="ORF">FR932_07130</name>
</gene>
<evidence type="ECO:0000313" key="4">
    <source>
        <dbReference type="EMBL" id="QFI37632.1"/>
    </source>
</evidence>